<accession>A0A7J6LSU2</accession>
<organism evidence="2 3">
    <name type="scientific">Perkinsus chesapeaki</name>
    <name type="common">Clam parasite</name>
    <name type="synonym">Perkinsus andrewsi</name>
    <dbReference type="NCBI Taxonomy" id="330153"/>
    <lineage>
        <taxon>Eukaryota</taxon>
        <taxon>Sar</taxon>
        <taxon>Alveolata</taxon>
        <taxon>Perkinsozoa</taxon>
        <taxon>Perkinsea</taxon>
        <taxon>Perkinsida</taxon>
        <taxon>Perkinsidae</taxon>
        <taxon>Perkinsus</taxon>
    </lineage>
</organism>
<dbReference type="OrthoDB" id="10573488at2759"/>
<dbReference type="Proteomes" id="UP000591131">
    <property type="component" value="Unassembled WGS sequence"/>
</dbReference>
<dbReference type="EMBL" id="JAAPAO010000350">
    <property type="protein sequence ID" value="KAF4662303.1"/>
    <property type="molecule type" value="Genomic_DNA"/>
</dbReference>
<keyword evidence="3" id="KW-1185">Reference proteome</keyword>
<evidence type="ECO:0000313" key="3">
    <source>
        <dbReference type="Proteomes" id="UP000591131"/>
    </source>
</evidence>
<reference evidence="2 3" key="1">
    <citation type="submission" date="2020-04" db="EMBL/GenBank/DDBJ databases">
        <title>Perkinsus chesapeaki whole genome sequence.</title>
        <authorList>
            <person name="Bogema D.R."/>
        </authorList>
    </citation>
    <scope>NUCLEOTIDE SEQUENCE [LARGE SCALE GENOMIC DNA]</scope>
    <source>
        <strain evidence="2">ATCC PRA-425</strain>
    </source>
</reference>
<sequence>MPDYRSAGDEYLRVAFLESRGRTAEIAGYVAKMSQLCGWYLGSQKREVKPDFVDEAHGLISAQQARNRVESMFQEIVALQSALSTAVETENMIRETYKMTLCNLEEVFLAVLRQHKCQFNTLLMEGENRANEQKRLLRRAVRETAERYHRDLQEQTLWGNFLAWRLWTGACIEGRYKVALVEDDLMRVNIQFDGKIAELRELHGRVRYMRLGFVEALAAREEEGLLGRILARWRVWVDSRKHEREIAAKDDSKFIQERQELLEKIRDLSTQYESTAAELEETRLIRSEVQSENDRLGVEISREIGMKEALGVELESSKVEVEVLRKDLQSAESQLSVTKMRLDRYEDASAVESPIRMIVEQQELIEKLQRERLALLKRLQIGGEGPPGQVCQFMSMAMEGPSSFLNSYPEEKASSDDICPAQDAMFTTKVIMCNHKIVARARIPVKSRSSRGGGLWTSTSTCCDSWMERSHIWGEGGPLDRYAELPWAFLEVDQLAFGPGPLTSSLNPVTEKVTCTTSFRRTIGPARKPARKSVTYYPERYGSQLDGTSLMAHRQSNGASEPASAKKLTSFVESASGLTGERRVSINSPSERKLVDACRFYGPRILGKRRVAERSSGMRDGE</sequence>
<protein>
    <submittedName>
        <fullName evidence="2">Uncharacterized protein</fullName>
    </submittedName>
</protein>
<keyword evidence="1" id="KW-0175">Coiled coil</keyword>
<gene>
    <name evidence="2" type="ORF">FOL47_006325</name>
</gene>
<comment type="caution">
    <text evidence="2">The sequence shown here is derived from an EMBL/GenBank/DDBJ whole genome shotgun (WGS) entry which is preliminary data.</text>
</comment>
<feature type="coiled-coil region" evidence="1">
    <location>
        <begin position="314"/>
        <end position="378"/>
    </location>
</feature>
<name>A0A7J6LSU2_PERCH</name>
<evidence type="ECO:0000256" key="1">
    <source>
        <dbReference type="SAM" id="Coils"/>
    </source>
</evidence>
<dbReference type="AlphaFoldDB" id="A0A7J6LSU2"/>
<evidence type="ECO:0000313" key="2">
    <source>
        <dbReference type="EMBL" id="KAF4662303.1"/>
    </source>
</evidence>
<proteinExistence type="predicted"/>